<dbReference type="PANTHER" id="PTHR35008">
    <property type="entry name" value="BLL4482 PROTEIN-RELATED"/>
    <property type="match status" value="1"/>
</dbReference>
<evidence type="ECO:0000256" key="5">
    <source>
        <dbReference type="SAM" id="SignalP"/>
    </source>
</evidence>
<proteinExistence type="predicted"/>
<evidence type="ECO:0000256" key="4">
    <source>
        <dbReference type="PROSITE-ProRule" id="PRU00433"/>
    </source>
</evidence>
<dbReference type="SUPFAM" id="SSF46626">
    <property type="entry name" value="Cytochrome c"/>
    <property type="match status" value="1"/>
</dbReference>
<name>A0AAE3KV28_9BACT</name>
<gene>
    <name evidence="7" type="ORF">EGI31_21800</name>
</gene>
<feature type="domain" description="Cytochrome c" evidence="6">
    <location>
        <begin position="43"/>
        <end position="183"/>
    </location>
</feature>
<reference evidence="7 8" key="1">
    <citation type="submission" date="2018-11" db="EMBL/GenBank/DDBJ databases">
        <title>Novel bacteria species description.</title>
        <authorList>
            <person name="Han J.-H."/>
        </authorList>
    </citation>
    <scope>NUCLEOTIDE SEQUENCE [LARGE SCALE GENOMIC DNA]</scope>
    <source>
        <strain evidence="7 8">KCTC23259</strain>
    </source>
</reference>
<dbReference type="GO" id="GO:0020037">
    <property type="term" value="F:heme binding"/>
    <property type="evidence" value="ECO:0007669"/>
    <property type="project" value="InterPro"/>
</dbReference>
<dbReference type="InterPro" id="IPR051459">
    <property type="entry name" value="Cytochrome_c-type_DH"/>
</dbReference>
<feature type="chain" id="PRO_5042259572" evidence="5">
    <location>
        <begin position="20"/>
        <end position="198"/>
    </location>
</feature>
<feature type="signal peptide" evidence="5">
    <location>
        <begin position="1"/>
        <end position="19"/>
    </location>
</feature>
<dbReference type="InterPro" id="IPR009056">
    <property type="entry name" value="Cyt_c-like_dom"/>
</dbReference>
<keyword evidence="5" id="KW-0732">Signal</keyword>
<dbReference type="Proteomes" id="UP001204144">
    <property type="component" value="Unassembled WGS sequence"/>
</dbReference>
<keyword evidence="8" id="KW-1185">Reference proteome</keyword>
<evidence type="ECO:0000313" key="7">
    <source>
        <dbReference type="EMBL" id="MCP9765579.1"/>
    </source>
</evidence>
<evidence type="ECO:0000256" key="3">
    <source>
        <dbReference type="ARBA" id="ARBA00023004"/>
    </source>
</evidence>
<dbReference type="PROSITE" id="PS51007">
    <property type="entry name" value="CYTC"/>
    <property type="match status" value="1"/>
</dbReference>
<accession>A0AAE3KV28</accession>
<keyword evidence="3 4" id="KW-0408">Iron</keyword>
<dbReference type="EMBL" id="RJUF01000185">
    <property type="protein sequence ID" value="MCP9765579.1"/>
    <property type="molecule type" value="Genomic_DNA"/>
</dbReference>
<dbReference type="PANTHER" id="PTHR35008:SF4">
    <property type="entry name" value="BLL4482 PROTEIN"/>
    <property type="match status" value="1"/>
</dbReference>
<dbReference type="Gene3D" id="1.10.760.10">
    <property type="entry name" value="Cytochrome c-like domain"/>
    <property type="match status" value="1"/>
</dbReference>
<protein>
    <submittedName>
        <fullName evidence="7">Diheme cytochrome c-553</fullName>
    </submittedName>
</protein>
<organism evidence="7 8">
    <name type="scientific">Lacihabitans soyangensis</name>
    <dbReference type="NCBI Taxonomy" id="869394"/>
    <lineage>
        <taxon>Bacteria</taxon>
        <taxon>Pseudomonadati</taxon>
        <taxon>Bacteroidota</taxon>
        <taxon>Cytophagia</taxon>
        <taxon>Cytophagales</taxon>
        <taxon>Leadbetterellaceae</taxon>
        <taxon>Lacihabitans</taxon>
    </lineage>
</organism>
<dbReference type="GO" id="GO:0009055">
    <property type="term" value="F:electron transfer activity"/>
    <property type="evidence" value="ECO:0007669"/>
    <property type="project" value="InterPro"/>
</dbReference>
<keyword evidence="1 4" id="KW-0349">Heme</keyword>
<sequence>MKGKFYPLAILLCTSIAFYSISCSSKQEQAAEQVVEAEERPEDVVKKGEYLVGIMGCNDCHSPKKMGPNGPEVIQELLLSGYPSDRPIVKFDEKKIKEGFAVFYPDLAAGAGPWGVTFAANITPDETGIGNWTEEQFKKAIKEGRYKGLDSERMLLPPMPWQNYRNIKDEDAHAMFMYLKSLKPVKNVVPAPITPDKM</sequence>
<evidence type="ECO:0000259" key="6">
    <source>
        <dbReference type="PROSITE" id="PS51007"/>
    </source>
</evidence>
<keyword evidence="2 4" id="KW-0479">Metal-binding</keyword>
<dbReference type="GO" id="GO:0046872">
    <property type="term" value="F:metal ion binding"/>
    <property type="evidence" value="ECO:0007669"/>
    <property type="project" value="UniProtKB-KW"/>
</dbReference>
<comment type="caution">
    <text evidence="7">The sequence shown here is derived from an EMBL/GenBank/DDBJ whole genome shotgun (WGS) entry which is preliminary data.</text>
</comment>
<dbReference type="Pfam" id="PF00034">
    <property type="entry name" value="Cytochrom_C"/>
    <property type="match status" value="1"/>
</dbReference>
<evidence type="ECO:0000256" key="1">
    <source>
        <dbReference type="ARBA" id="ARBA00022617"/>
    </source>
</evidence>
<evidence type="ECO:0000256" key="2">
    <source>
        <dbReference type="ARBA" id="ARBA00022723"/>
    </source>
</evidence>
<dbReference type="InterPro" id="IPR036909">
    <property type="entry name" value="Cyt_c-like_dom_sf"/>
</dbReference>
<dbReference type="RefSeq" id="WP_255039295.1">
    <property type="nucleotide sequence ID" value="NZ_RJUF01000185.1"/>
</dbReference>
<evidence type="ECO:0000313" key="8">
    <source>
        <dbReference type="Proteomes" id="UP001204144"/>
    </source>
</evidence>
<dbReference type="AlphaFoldDB" id="A0AAE3KV28"/>